<dbReference type="EMBL" id="KZ824877">
    <property type="protein sequence ID" value="RAH76260.1"/>
    <property type="molecule type" value="Genomic_DNA"/>
</dbReference>
<evidence type="ECO:0000313" key="1">
    <source>
        <dbReference type="EMBL" id="RAH76260.1"/>
    </source>
</evidence>
<dbReference type="SUPFAM" id="SSF50494">
    <property type="entry name" value="Trypsin-like serine proteases"/>
    <property type="match status" value="1"/>
</dbReference>
<dbReference type="OrthoDB" id="5424209at2759"/>
<keyword evidence="2" id="KW-1185">Reference proteome</keyword>
<dbReference type="AlphaFoldDB" id="A0A8T8WL79"/>
<dbReference type="RefSeq" id="XP_025522154.1">
    <property type="nucleotide sequence ID" value="XM_025674800.1"/>
</dbReference>
<organism evidence="1 2">
    <name type="scientific">Aspergillus japonicus CBS 114.51</name>
    <dbReference type="NCBI Taxonomy" id="1448312"/>
    <lineage>
        <taxon>Eukaryota</taxon>
        <taxon>Fungi</taxon>
        <taxon>Dikarya</taxon>
        <taxon>Ascomycota</taxon>
        <taxon>Pezizomycotina</taxon>
        <taxon>Eurotiomycetes</taxon>
        <taxon>Eurotiomycetidae</taxon>
        <taxon>Eurotiales</taxon>
        <taxon>Aspergillaceae</taxon>
        <taxon>Aspergillus</taxon>
        <taxon>Aspergillus subgen. Circumdati</taxon>
    </lineage>
</organism>
<name>A0A8T8WL79_ASPJA</name>
<reference evidence="1 2" key="1">
    <citation type="submission" date="2018-02" db="EMBL/GenBank/DDBJ databases">
        <title>The genomes of Aspergillus section Nigri reveals drivers in fungal speciation.</title>
        <authorList>
            <consortium name="DOE Joint Genome Institute"/>
            <person name="Vesth T.C."/>
            <person name="Nybo J."/>
            <person name="Theobald S."/>
            <person name="Brandl J."/>
            <person name="Frisvad J.C."/>
            <person name="Nielsen K.F."/>
            <person name="Lyhne E.K."/>
            <person name="Kogle M.E."/>
            <person name="Kuo A."/>
            <person name="Riley R."/>
            <person name="Clum A."/>
            <person name="Nolan M."/>
            <person name="Lipzen A."/>
            <person name="Salamov A."/>
            <person name="Henrissat B."/>
            <person name="Wiebenga A."/>
            <person name="De vries R.P."/>
            <person name="Grigoriev I.V."/>
            <person name="Mortensen U.H."/>
            <person name="Andersen M.R."/>
            <person name="Baker S.E."/>
        </authorList>
    </citation>
    <scope>NUCLEOTIDE SEQUENCE [LARGE SCALE GENOMIC DNA]</scope>
    <source>
        <strain evidence="1 2">CBS 114.51</strain>
    </source>
</reference>
<gene>
    <name evidence="1" type="ORF">BO86DRAFT_413993</name>
</gene>
<evidence type="ECO:0000313" key="2">
    <source>
        <dbReference type="Proteomes" id="UP000249497"/>
    </source>
</evidence>
<protein>
    <recommendedName>
        <fullName evidence="3">Peptidase S1 domain-containing protein</fullName>
    </recommendedName>
</protein>
<sequence>MSFPTASIRNLSEMDQVNRVGHGSPDERTWRRVKQEMVDIQSEIDRLETDKKKGKFRLGQVFAGSGLRNKHLTTIKMKDPTSTRPSIMDWALIRLVGRATGQNTSLDLKTPSHRFTTLTTAASPPHELRIFELDHATGWTEGQCNNLKLANIAQDEAGDIVVTHEHHFISESSHTGSPVIGPGDSGALVCDDQGRVWGMAFGGDEMGHRGYFTHIVDLFEDIRSALGTEIRLVGQD</sequence>
<dbReference type="GeneID" id="37178492"/>
<dbReference type="Proteomes" id="UP000249497">
    <property type="component" value="Unassembled WGS sequence"/>
</dbReference>
<evidence type="ECO:0008006" key="3">
    <source>
        <dbReference type="Google" id="ProtNLM"/>
    </source>
</evidence>
<accession>A0A8T8WL79</accession>
<proteinExistence type="predicted"/>
<dbReference type="InterPro" id="IPR009003">
    <property type="entry name" value="Peptidase_S1_PA"/>
</dbReference>